<sequence>PTKEVKFEEKVLAKDDFVAIVEQEDLYSVFSECSFHDGTLFENIDDHIPSTQSAKDEEEQLL</sequence>
<proteinExistence type="predicted"/>
<feature type="non-terminal residue" evidence="1">
    <location>
        <position position="62"/>
    </location>
</feature>
<evidence type="ECO:0000313" key="2">
    <source>
        <dbReference type="Proteomes" id="UP000824469"/>
    </source>
</evidence>
<dbReference type="AlphaFoldDB" id="A0AA38F532"/>
<gene>
    <name evidence="1" type="ORF">KI387_033523</name>
</gene>
<protein>
    <submittedName>
        <fullName evidence="1">Uncharacterized protein</fullName>
    </submittedName>
</protein>
<dbReference type="Proteomes" id="UP000824469">
    <property type="component" value="Unassembled WGS sequence"/>
</dbReference>
<comment type="caution">
    <text evidence="1">The sequence shown here is derived from an EMBL/GenBank/DDBJ whole genome shotgun (WGS) entry which is preliminary data.</text>
</comment>
<evidence type="ECO:0000313" key="1">
    <source>
        <dbReference type="EMBL" id="KAH9289406.1"/>
    </source>
</evidence>
<keyword evidence="2" id="KW-1185">Reference proteome</keyword>
<dbReference type="EMBL" id="JAHRHJ020003813">
    <property type="protein sequence ID" value="KAH9289406.1"/>
    <property type="molecule type" value="Genomic_DNA"/>
</dbReference>
<feature type="non-terminal residue" evidence="1">
    <location>
        <position position="1"/>
    </location>
</feature>
<name>A0AA38F532_TAXCH</name>
<organism evidence="1 2">
    <name type="scientific">Taxus chinensis</name>
    <name type="common">Chinese yew</name>
    <name type="synonym">Taxus wallichiana var. chinensis</name>
    <dbReference type="NCBI Taxonomy" id="29808"/>
    <lineage>
        <taxon>Eukaryota</taxon>
        <taxon>Viridiplantae</taxon>
        <taxon>Streptophyta</taxon>
        <taxon>Embryophyta</taxon>
        <taxon>Tracheophyta</taxon>
        <taxon>Spermatophyta</taxon>
        <taxon>Pinopsida</taxon>
        <taxon>Pinidae</taxon>
        <taxon>Conifers II</taxon>
        <taxon>Cupressales</taxon>
        <taxon>Taxaceae</taxon>
        <taxon>Taxus</taxon>
    </lineage>
</organism>
<reference evidence="1 2" key="1">
    <citation type="journal article" date="2021" name="Nat. Plants">
        <title>The Taxus genome provides insights into paclitaxel biosynthesis.</title>
        <authorList>
            <person name="Xiong X."/>
            <person name="Gou J."/>
            <person name="Liao Q."/>
            <person name="Li Y."/>
            <person name="Zhou Q."/>
            <person name="Bi G."/>
            <person name="Li C."/>
            <person name="Du R."/>
            <person name="Wang X."/>
            <person name="Sun T."/>
            <person name="Guo L."/>
            <person name="Liang H."/>
            <person name="Lu P."/>
            <person name="Wu Y."/>
            <person name="Zhang Z."/>
            <person name="Ro D.K."/>
            <person name="Shang Y."/>
            <person name="Huang S."/>
            <person name="Yan J."/>
        </authorList>
    </citation>
    <scope>NUCLEOTIDE SEQUENCE [LARGE SCALE GENOMIC DNA]</scope>
    <source>
        <strain evidence="1">Ta-2019</strain>
    </source>
</reference>
<accession>A0AA38F532</accession>